<dbReference type="PANTHER" id="PTHR45947:SF3">
    <property type="entry name" value="SULFOQUINOVOSYL TRANSFERASE SQD2"/>
    <property type="match status" value="1"/>
</dbReference>
<dbReference type="SUPFAM" id="SSF53756">
    <property type="entry name" value="UDP-Glycosyltransferase/glycogen phosphorylase"/>
    <property type="match status" value="1"/>
</dbReference>
<proteinExistence type="predicted"/>
<dbReference type="CDD" id="cd03801">
    <property type="entry name" value="GT4_PimA-like"/>
    <property type="match status" value="1"/>
</dbReference>
<dbReference type="InterPro" id="IPR050194">
    <property type="entry name" value="Glycosyltransferase_grp1"/>
</dbReference>
<dbReference type="EMBL" id="PYGA01000022">
    <property type="protein sequence ID" value="PSK90567.1"/>
    <property type="molecule type" value="Genomic_DNA"/>
</dbReference>
<name>A0A2P8D051_9ACTN</name>
<dbReference type="GO" id="GO:0016758">
    <property type="term" value="F:hexosyltransferase activity"/>
    <property type="evidence" value="ECO:0007669"/>
    <property type="project" value="TreeGrafter"/>
</dbReference>
<evidence type="ECO:0000259" key="4">
    <source>
        <dbReference type="Pfam" id="PF13439"/>
    </source>
</evidence>
<dbReference type="FunFam" id="3.40.50.2000:FF:000069">
    <property type="entry name" value="Alpha-(1-6)-phosphatidylinositol monomannoside mannosyltransferase"/>
    <property type="match status" value="1"/>
</dbReference>
<dbReference type="Pfam" id="PF13439">
    <property type="entry name" value="Glyco_transf_4"/>
    <property type="match status" value="1"/>
</dbReference>
<dbReference type="GO" id="GO:1901137">
    <property type="term" value="P:carbohydrate derivative biosynthetic process"/>
    <property type="evidence" value="ECO:0007669"/>
    <property type="project" value="UniProtKB-ARBA"/>
</dbReference>
<evidence type="ECO:0000313" key="6">
    <source>
        <dbReference type="Proteomes" id="UP000240542"/>
    </source>
</evidence>
<reference evidence="5 6" key="1">
    <citation type="submission" date="2018-03" db="EMBL/GenBank/DDBJ databases">
        <title>Genomic Encyclopedia of Archaeal and Bacterial Type Strains, Phase II (KMG-II): from individual species to whole genera.</title>
        <authorList>
            <person name="Goeker M."/>
        </authorList>
    </citation>
    <scope>NUCLEOTIDE SEQUENCE [LARGE SCALE GENOMIC DNA]</scope>
    <source>
        <strain evidence="5 6">DSM 45312</strain>
    </source>
</reference>
<keyword evidence="2 5" id="KW-0808">Transferase</keyword>
<sequence length="382" mass="40631">MTRTLIITNDFPPRPGGIQAFVHALARHRPPGSVVVYCSTPARSDRGTWRDPEAFDIAQPFPVIRERTSVLLPGPAVRARARRIARLEECDSVLFGSAVPLGAMAAGLRRDGVRRIVALTHGHEAGWASLPGARGLLRSVGANTDTVTYLGDYTRARLARVLDPAAARRMRRLAPGVDTERFRPGAGGAELRERLDLGERPVVACVSRLVPRKGQDTLIRAWPRVRADIPDAVLLLVGGGPYRSRLEALARERGVADSVRFTGSVAWDDLPAHYDAADVFAMPCRSRNGGLDVEGLGIVFLEAAAAGLPVVAGASGGAPDAVRDGDTGHVVDPLLPGPTARRLIALLGDPAAAAAMGGRGRERVAREWTWAGAAQRLDAILG</sequence>
<evidence type="ECO:0000313" key="5">
    <source>
        <dbReference type="EMBL" id="PSK90567.1"/>
    </source>
</evidence>
<protein>
    <submittedName>
        <fullName evidence="5">Phosphatidylinositol alpha-1,6-mannosyltransferase</fullName>
    </submittedName>
</protein>
<comment type="caution">
    <text evidence="5">The sequence shown here is derived from an EMBL/GenBank/DDBJ whole genome shotgun (WGS) entry which is preliminary data.</text>
</comment>
<keyword evidence="6" id="KW-1185">Reference proteome</keyword>
<evidence type="ECO:0000259" key="3">
    <source>
        <dbReference type="Pfam" id="PF00534"/>
    </source>
</evidence>
<dbReference type="InterPro" id="IPR028098">
    <property type="entry name" value="Glyco_trans_4-like_N"/>
</dbReference>
<accession>A0A2P8D051</accession>
<organism evidence="5 6">
    <name type="scientific">Murinocardiopsis flavida</name>
    <dbReference type="NCBI Taxonomy" id="645275"/>
    <lineage>
        <taxon>Bacteria</taxon>
        <taxon>Bacillati</taxon>
        <taxon>Actinomycetota</taxon>
        <taxon>Actinomycetes</taxon>
        <taxon>Streptosporangiales</taxon>
        <taxon>Nocardiopsidaceae</taxon>
        <taxon>Murinocardiopsis</taxon>
    </lineage>
</organism>
<evidence type="ECO:0000256" key="2">
    <source>
        <dbReference type="ARBA" id="ARBA00022679"/>
    </source>
</evidence>
<feature type="domain" description="Glycosyl transferase family 1" evidence="3">
    <location>
        <begin position="193"/>
        <end position="363"/>
    </location>
</feature>
<gene>
    <name evidence="5" type="ORF">CLV63_122101</name>
</gene>
<dbReference type="OrthoDB" id="9808602at2"/>
<dbReference type="Gene3D" id="3.40.50.2000">
    <property type="entry name" value="Glycogen Phosphorylase B"/>
    <property type="match status" value="2"/>
</dbReference>
<dbReference type="InterPro" id="IPR001296">
    <property type="entry name" value="Glyco_trans_1"/>
</dbReference>
<keyword evidence="1 5" id="KW-0328">Glycosyltransferase</keyword>
<feature type="domain" description="Glycosyltransferase subfamily 4-like N-terminal" evidence="4">
    <location>
        <begin position="15"/>
        <end position="181"/>
    </location>
</feature>
<dbReference type="Pfam" id="PF00534">
    <property type="entry name" value="Glycos_transf_1"/>
    <property type="match status" value="1"/>
</dbReference>
<dbReference type="AlphaFoldDB" id="A0A2P8D051"/>
<evidence type="ECO:0000256" key="1">
    <source>
        <dbReference type="ARBA" id="ARBA00022676"/>
    </source>
</evidence>
<dbReference type="RefSeq" id="WP_106585851.1">
    <property type="nucleotide sequence ID" value="NZ_PYGA01000022.1"/>
</dbReference>
<dbReference type="PANTHER" id="PTHR45947">
    <property type="entry name" value="SULFOQUINOVOSYL TRANSFERASE SQD2"/>
    <property type="match status" value="1"/>
</dbReference>
<dbReference type="Proteomes" id="UP000240542">
    <property type="component" value="Unassembled WGS sequence"/>
</dbReference>